<keyword evidence="5 7" id="KW-1133">Transmembrane helix</keyword>
<evidence type="ECO:0000256" key="2">
    <source>
        <dbReference type="ARBA" id="ARBA00022475"/>
    </source>
</evidence>
<feature type="transmembrane region" description="Helical" evidence="7">
    <location>
        <begin position="122"/>
        <end position="144"/>
    </location>
</feature>
<proteinExistence type="predicted"/>
<evidence type="ECO:0000256" key="1">
    <source>
        <dbReference type="ARBA" id="ARBA00004651"/>
    </source>
</evidence>
<feature type="transmembrane region" description="Helical" evidence="7">
    <location>
        <begin position="351"/>
        <end position="377"/>
    </location>
</feature>
<evidence type="ECO:0008006" key="10">
    <source>
        <dbReference type="Google" id="ProtNLM"/>
    </source>
</evidence>
<dbReference type="Proteomes" id="UP000066737">
    <property type="component" value="Chromosome I"/>
</dbReference>
<sequence>MSILQSPSRRTILLICLSLCILNILLVGVLAGTGTLKTTETGDIQYTTTQISPEGDITVPPEADYRYAIERPTDTDAFYNMVIRVWSGGPLYNTWQPDNIQEFHYFPVTYYFFAAVSQFGYVAYKFLLLGLSLLATGLGTYLFLDTEAAYVDFHPSKRTLTGISVASLGFTPMVANFKVGQITPFAYLCAAVAWWSYRRSLYAGGGTAIALATLVKPYWAAPTMVFASLDNNRWRGILGFGFTIMAANALSVATFGFDTTAEYYGIIVDTLLGSSKSIGPVTTWGVEALNVFWFLGEYAVFARLLTIVPVVWVFVHYVRRNEADIALYALSILLLFTVLGSTTLIDLGLVLAAFVVFGVHAFRAGGWSFAILGGAFVLTHVHTYVMEVVVGSGHANLVGLLNAHPALTLLQPGVYGVLAFYALALWWARRAVSGTP</sequence>
<dbReference type="RefSeq" id="WP_082687183.1">
    <property type="nucleotide sequence ID" value="NZ_CEML01000002.1"/>
</dbReference>
<dbReference type="EMBL" id="LN831302">
    <property type="protein sequence ID" value="CQH55694.1"/>
    <property type="molecule type" value="Genomic_DNA"/>
</dbReference>
<dbReference type="GO" id="GO:0016758">
    <property type="term" value="F:hexosyltransferase activity"/>
    <property type="evidence" value="ECO:0007669"/>
    <property type="project" value="InterPro"/>
</dbReference>
<organism evidence="8 9">
    <name type="scientific">Halobacterium hubeiense</name>
    <dbReference type="NCBI Taxonomy" id="1407499"/>
    <lineage>
        <taxon>Archaea</taxon>
        <taxon>Methanobacteriati</taxon>
        <taxon>Methanobacteriota</taxon>
        <taxon>Stenosarchaea group</taxon>
        <taxon>Halobacteria</taxon>
        <taxon>Halobacteriales</taxon>
        <taxon>Halobacteriaceae</taxon>
        <taxon>Halobacterium</taxon>
    </lineage>
</organism>
<feature type="transmembrane region" description="Helical" evidence="7">
    <location>
        <begin position="201"/>
        <end position="225"/>
    </location>
</feature>
<dbReference type="GeneID" id="26658917"/>
<feature type="transmembrane region" description="Helical" evidence="7">
    <location>
        <begin position="12"/>
        <end position="31"/>
    </location>
</feature>
<feature type="transmembrane region" description="Helical" evidence="7">
    <location>
        <begin position="409"/>
        <end position="428"/>
    </location>
</feature>
<dbReference type="OrthoDB" id="350566at2157"/>
<dbReference type="GO" id="GO:0005886">
    <property type="term" value="C:plasma membrane"/>
    <property type="evidence" value="ECO:0007669"/>
    <property type="project" value="UniProtKB-SubCell"/>
</dbReference>
<accession>A0A0U5H3R9</accession>
<keyword evidence="4 7" id="KW-0812">Transmembrane</keyword>
<keyword evidence="9" id="KW-1185">Reference proteome</keyword>
<keyword evidence="2" id="KW-1003">Cell membrane</keyword>
<evidence type="ECO:0000256" key="7">
    <source>
        <dbReference type="SAM" id="Phobius"/>
    </source>
</evidence>
<keyword evidence="6 7" id="KW-0472">Membrane</keyword>
<comment type="subcellular location">
    <subcellularLocation>
        <location evidence="1">Cell membrane</location>
        <topology evidence="1">Multi-pass membrane protein</topology>
    </subcellularLocation>
</comment>
<name>A0A0U5H3R9_9EURY</name>
<dbReference type="InterPro" id="IPR018584">
    <property type="entry name" value="GT87"/>
</dbReference>
<dbReference type="STRING" id="1407499.HHUB_2270"/>
<feature type="transmembrane region" description="Helical" evidence="7">
    <location>
        <begin position="237"/>
        <end position="257"/>
    </location>
</feature>
<evidence type="ECO:0000313" key="8">
    <source>
        <dbReference type="EMBL" id="CQH55694.1"/>
    </source>
</evidence>
<evidence type="ECO:0000256" key="6">
    <source>
        <dbReference type="ARBA" id="ARBA00023136"/>
    </source>
</evidence>
<feature type="transmembrane region" description="Helical" evidence="7">
    <location>
        <begin position="298"/>
        <end position="318"/>
    </location>
</feature>
<evidence type="ECO:0000256" key="5">
    <source>
        <dbReference type="ARBA" id="ARBA00022989"/>
    </source>
</evidence>
<evidence type="ECO:0000256" key="4">
    <source>
        <dbReference type="ARBA" id="ARBA00022692"/>
    </source>
</evidence>
<evidence type="ECO:0000313" key="9">
    <source>
        <dbReference type="Proteomes" id="UP000066737"/>
    </source>
</evidence>
<gene>
    <name evidence="8" type="ORF">HHUB_2270</name>
</gene>
<feature type="transmembrane region" description="Helical" evidence="7">
    <location>
        <begin position="325"/>
        <end position="345"/>
    </location>
</feature>
<keyword evidence="3" id="KW-0808">Transferase</keyword>
<evidence type="ECO:0000256" key="3">
    <source>
        <dbReference type="ARBA" id="ARBA00022679"/>
    </source>
</evidence>
<protein>
    <recommendedName>
        <fullName evidence="10">DUF2029 family protein</fullName>
    </recommendedName>
</protein>
<dbReference type="KEGG" id="hhb:Hhub_2270"/>
<reference evidence="9" key="1">
    <citation type="journal article" date="2016" name="Environ. Microbiol.">
        <title>The complete genome of a viable archaeum isolated from 123-million-year-old rock salt.</title>
        <authorList>
            <person name="Jaakkola S.T."/>
            <person name="Pfeiffer F."/>
            <person name="Ravantti J.J."/>
            <person name="Guo Q."/>
            <person name="Liu Y."/>
            <person name="Chen X."/>
            <person name="Ma H."/>
            <person name="Yang C."/>
            <person name="Oksanen H.M."/>
            <person name="Bamford D.H."/>
        </authorList>
    </citation>
    <scope>NUCLEOTIDE SEQUENCE</scope>
    <source>
        <strain evidence="9">JI20-1</strain>
    </source>
</reference>
<dbReference type="AlphaFoldDB" id="A0A0U5H3R9"/>
<feature type="transmembrane region" description="Helical" evidence="7">
    <location>
        <begin position="165"/>
        <end position="195"/>
    </location>
</feature>
<dbReference type="Pfam" id="PF09594">
    <property type="entry name" value="GT87"/>
    <property type="match status" value="1"/>
</dbReference>